<feature type="domain" description="Matrin-type" evidence="8">
    <location>
        <begin position="430"/>
        <end position="461"/>
    </location>
</feature>
<dbReference type="Proteomes" id="UP001145021">
    <property type="component" value="Unassembled WGS sequence"/>
</dbReference>
<reference evidence="9" key="1">
    <citation type="submission" date="2022-07" db="EMBL/GenBank/DDBJ databases">
        <title>Phylogenomic reconstructions and comparative analyses of Kickxellomycotina fungi.</title>
        <authorList>
            <person name="Reynolds N.K."/>
            <person name="Stajich J.E."/>
            <person name="Barry K."/>
            <person name="Grigoriev I.V."/>
            <person name="Crous P."/>
            <person name="Smith M.E."/>
        </authorList>
    </citation>
    <scope>NUCLEOTIDE SEQUENCE</scope>
    <source>
        <strain evidence="9">NBRC 105413</strain>
    </source>
</reference>
<dbReference type="SMART" id="SM00451">
    <property type="entry name" value="ZnF_U1"/>
    <property type="match status" value="2"/>
</dbReference>
<dbReference type="Gene3D" id="3.30.160.60">
    <property type="entry name" value="Classic Zinc Finger"/>
    <property type="match status" value="1"/>
</dbReference>
<dbReference type="PANTHER" id="PTHR12786:SF2">
    <property type="entry name" value="SPLICING FACTOR 3A SUBUNIT 3"/>
    <property type="match status" value="1"/>
</dbReference>
<feature type="compositionally biased region" description="Polar residues" evidence="7">
    <location>
        <begin position="317"/>
        <end position="332"/>
    </location>
</feature>
<feature type="region of interest" description="Disordered" evidence="7">
    <location>
        <begin position="295"/>
        <end position="336"/>
    </location>
</feature>
<evidence type="ECO:0000256" key="2">
    <source>
        <dbReference type="ARBA" id="ARBA00008776"/>
    </source>
</evidence>
<dbReference type="EC" id="6.5.1.1" evidence="9"/>
<dbReference type="InterPro" id="IPR036236">
    <property type="entry name" value="Znf_C2H2_sf"/>
</dbReference>
<dbReference type="InterPro" id="IPR024598">
    <property type="entry name" value="SF3a60/Prp9_C"/>
</dbReference>
<evidence type="ECO:0000256" key="5">
    <source>
        <dbReference type="ARBA" id="ARBA00022833"/>
    </source>
</evidence>
<organism evidence="9 10">
    <name type="scientific">Coemansia asiatica</name>
    <dbReference type="NCBI Taxonomy" id="1052880"/>
    <lineage>
        <taxon>Eukaryota</taxon>
        <taxon>Fungi</taxon>
        <taxon>Fungi incertae sedis</taxon>
        <taxon>Zoopagomycota</taxon>
        <taxon>Kickxellomycotina</taxon>
        <taxon>Kickxellomycetes</taxon>
        <taxon>Kickxellales</taxon>
        <taxon>Kickxellaceae</taxon>
        <taxon>Coemansia</taxon>
    </lineage>
</organism>
<protein>
    <submittedName>
        <fullName evidence="9">Pre-mRNA-splicing factor sap61</fullName>
        <ecNumber evidence="9">6.5.1.1</ecNumber>
    </submittedName>
</protein>
<dbReference type="InterPro" id="IPR013087">
    <property type="entry name" value="Znf_C2H2_type"/>
</dbReference>
<dbReference type="GO" id="GO:0003910">
    <property type="term" value="F:DNA ligase (ATP) activity"/>
    <property type="evidence" value="ECO:0007669"/>
    <property type="project" value="UniProtKB-EC"/>
</dbReference>
<keyword evidence="9" id="KW-0436">Ligase</keyword>
<dbReference type="AlphaFoldDB" id="A0A9W8CL99"/>
<accession>A0A9W8CL99</accession>
<dbReference type="EMBL" id="JANBOH010000062">
    <property type="protein sequence ID" value="KAJ1646411.1"/>
    <property type="molecule type" value="Genomic_DNA"/>
</dbReference>
<dbReference type="Pfam" id="PF11931">
    <property type="entry name" value="SF3a60_Prp9_C"/>
    <property type="match status" value="1"/>
</dbReference>
<dbReference type="GO" id="GO:0008270">
    <property type="term" value="F:zinc ion binding"/>
    <property type="evidence" value="ECO:0007669"/>
    <property type="project" value="UniProtKB-KW"/>
</dbReference>
<comment type="caution">
    <text evidence="9">The sequence shown here is derived from an EMBL/GenBank/DDBJ whole genome shotgun (WGS) entry which is preliminary data.</text>
</comment>
<proteinExistence type="inferred from homology"/>
<gene>
    <name evidence="9" type="primary">sap61</name>
    <name evidence="9" type="ORF">LPJ64_002105</name>
</gene>
<evidence type="ECO:0000313" key="9">
    <source>
        <dbReference type="EMBL" id="KAJ1646411.1"/>
    </source>
</evidence>
<evidence type="ECO:0000313" key="10">
    <source>
        <dbReference type="Proteomes" id="UP001145021"/>
    </source>
</evidence>
<dbReference type="GO" id="GO:0003723">
    <property type="term" value="F:RNA binding"/>
    <property type="evidence" value="ECO:0007669"/>
    <property type="project" value="InterPro"/>
</dbReference>
<evidence type="ECO:0000256" key="4">
    <source>
        <dbReference type="ARBA" id="ARBA00022771"/>
    </source>
</evidence>
<dbReference type="GO" id="GO:0000398">
    <property type="term" value="P:mRNA splicing, via spliceosome"/>
    <property type="evidence" value="ECO:0007669"/>
    <property type="project" value="InterPro"/>
</dbReference>
<evidence type="ECO:0000259" key="8">
    <source>
        <dbReference type="PROSITE" id="PS50171"/>
    </source>
</evidence>
<dbReference type="Pfam" id="PF16837">
    <property type="entry name" value="SF3A3"/>
    <property type="match status" value="1"/>
</dbReference>
<keyword evidence="3" id="KW-0479">Metal-binding</keyword>
<dbReference type="GO" id="GO:0005681">
    <property type="term" value="C:spliceosomal complex"/>
    <property type="evidence" value="ECO:0007669"/>
    <property type="project" value="InterPro"/>
</dbReference>
<keyword evidence="10" id="KW-1185">Reference proteome</keyword>
<keyword evidence="5" id="KW-0862">Zinc</keyword>
<name>A0A9W8CL99_9FUNG</name>
<feature type="compositionally biased region" description="Basic and acidic residues" evidence="7">
    <location>
        <begin position="306"/>
        <end position="315"/>
    </location>
</feature>
<comment type="similarity">
    <text evidence="2">Belongs to the SF3A3 family.</text>
</comment>
<dbReference type="InterPro" id="IPR000690">
    <property type="entry name" value="Matrin/U1-C_Znf_C2H2"/>
</dbReference>
<dbReference type="PROSITE" id="PS00028">
    <property type="entry name" value="ZINC_FINGER_C2H2_1"/>
    <property type="match status" value="1"/>
</dbReference>
<dbReference type="InterPro" id="IPR031774">
    <property type="entry name" value="SF3A3_dom"/>
</dbReference>
<evidence type="ECO:0000256" key="6">
    <source>
        <dbReference type="ARBA" id="ARBA00023242"/>
    </source>
</evidence>
<dbReference type="SUPFAM" id="SSF57667">
    <property type="entry name" value="beta-beta-alpha zinc fingers"/>
    <property type="match status" value="1"/>
</dbReference>
<sequence length="525" mass="62031">MNSIIEQQRQAYEDIERMELAIVDLMLQDLSKHRHKLVREQKINELLGQIQQRSKLISEISKDESGLRHKEMDSIAEHQFNEFYSRLEGIRSFYRHNPDSSVVHPPELDYIKYKTNPEELEDKQRAKLARDKVLAESEDVANVLFLDGEQPQEQTFVSEYDLQKLDTMFSGDERLGRYVDLNEQYELYLNLKEAEKLSYLEYLKSIDKFELYPHKLKRYPQYVEYLDSLCQYFEGFFARAMPLFNLPKVLAEAKEEFDNGWAQNSIKGWGDIQNGANSELVCKVCNKQFEKPTTYGAHMSSRKHQKAFERAKDAKATSGSSEKTDQANITTQRAERDRETAWKEAIIRKYTQVLATRIRDTRSNIERRQALTEEERNKEIEEEEDDETEFIIEEEDKDEQIYNPLNLPLGWDGKPIPYWLYKLHGLGVKFECEICGNAIYRGRKAFEKHFQETRHATNMRRLGIPNTRQFHGIVSIEEAQQLWERVQKEKKKQVANTDTFEEYEDSEGNVFNKKTYFDLKRQGLI</sequence>
<dbReference type="SMART" id="SM00355">
    <property type="entry name" value="ZnF_C2H2"/>
    <property type="match status" value="2"/>
</dbReference>
<evidence type="ECO:0000256" key="1">
    <source>
        <dbReference type="ARBA" id="ARBA00004123"/>
    </source>
</evidence>
<dbReference type="PROSITE" id="PS50171">
    <property type="entry name" value="ZF_MATRIN"/>
    <property type="match status" value="1"/>
</dbReference>
<dbReference type="InterPro" id="IPR003604">
    <property type="entry name" value="Matrin/U1-like-C_Znf_C2H2"/>
</dbReference>
<evidence type="ECO:0000256" key="7">
    <source>
        <dbReference type="SAM" id="MobiDB-lite"/>
    </source>
</evidence>
<dbReference type="Pfam" id="PF12171">
    <property type="entry name" value="zf-C2H2_jaz"/>
    <property type="match status" value="1"/>
</dbReference>
<dbReference type="PANTHER" id="PTHR12786">
    <property type="entry name" value="SPLICING FACTOR SF3A-RELATED"/>
    <property type="match status" value="1"/>
</dbReference>
<dbReference type="InterPro" id="IPR051421">
    <property type="entry name" value="RNA_Proc_DNA_Dmg_Regulator"/>
</dbReference>
<keyword evidence="4" id="KW-0863">Zinc-finger</keyword>
<keyword evidence="6" id="KW-0539">Nucleus</keyword>
<evidence type="ECO:0000256" key="3">
    <source>
        <dbReference type="ARBA" id="ARBA00022723"/>
    </source>
</evidence>
<dbReference type="InterPro" id="IPR022755">
    <property type="entry name" value="Znf_C2H2_jaz"/>
</dbReference>
<comment type="subcellular location">
    <subcellularLocation>
        <location evidence="1">Nucleus</location>
    </subcellularLocation>
</comment>